<evidence type="ECO:0000256" key="5">
    <source>
        <dbReference type="SAM" id="Phobius"/>
    </source>
</evidence>
<feature type="transmembrane region" description="Helical" evidence="5">
    <location>
        <begin position="489"/>
        <end position="518"/>
    </location>
</feature>
<protein>
    <submittedName>
        <fullName evidence="7">Transporter substrate-binding domain-containing protein</fullName>
    </submittedName>
</protein>
<gene>
    <name evidence="7" type="ORF">PVK37_20740</name>
</gene>
<feature type="region of interest" description="Disordered" evidence="4">
    <location>
        <begin position="618"/>
        <end position="640"/>
    </location>
</feature>
<feature type="transmembrane region" description="Helical" evidence="5">
    <location>
        <begin position="396"/>
        <end position="413"/>
    </location>
</feature>
<dbReference type="PANTHER" id="PTHR30085">
    <property type="entry name" value="AMINO ACID ABC TRANSPORTER PERMEASE"/>
    <property type="match status" value="1"/>
</dbReference>
<dbReference type="RefSeq" id="WP_275029242.1">
    <property type="nucleotide sequence ID" value="NZ_CP118615.1"/>
</dbReference>
<keyword evidence="2" id="KW-0813">Transport</keyword>
<feature type="domain" description="Solute-binding protein family 3/N-terminal" evidence="6">
    <location>
        <begin position="63"/>
        <end position="280"/>
    </location>
</feature>
<feature type="transmembrane region" description="Helical" evidence="5">
    <location>
        <begin position="434"/>
        <end position="461"/>
    </location>
</feature>
<feature type="transmembrane region" description="Helical" evidence="5">
    <location>
        <begin position="530"/>
        <end position="548"/>
    </location>
</feature>
<accession>A0ABY7ZIT9</accession>
<keyword evidence="5" id="KW-1133">Transmembrane helix</keyword>
<dbReference type="PANTHER" id="PTHR30085:SF6">
    <property type="entry name" value="ABC TRANSPORTER GLUTAMINE-BINDING PROTEIN GLNH"/>
    <property type="match status" value="1"/>
</dbReference>
<dbReference type="InterPro" id="IPR001638">
    <property type="entry name" value="Solute-binding_3/MltF_N"/>
</dbReference>
<evidence type="ECO:0000313" key="8">
    <source>
        <dbReference type="Proteomes" id="UP001219605"/>
    </source>
</evidence>
<feature type="transmembrane region" description="Helical" evidence="5">
    <location>
        <begin position="581"/>
        <end position="602"/>
    </location>
</feature>
<dbReference type="EMBL" id="CP118615">
    <property type="protein sequence ID" value="WDZ82894.1"/>
    <property type="molecule type" value="Genomic_DNA"/>
</dbReference>
<feature type="transmembrane region" description="Helical" evidence="5">
    <location>
        <begin position="554"/>
        <end position="574"/>
    </location>
</feature>
<feature type="transmembrane region" description="Helical" evidence="5">
    <location>
        <begin position="21"/>
        <end position="40"/>
    </location>
</feature>
<feature type="compositionally biased region" description="Basic residues" evidence="4">
    <location>
        <begin position="333"/>
        <end position="356"/>
    </location>
</feature>
<evidence type="ECO:0000256" key="1">
    <source>
        <dbReference type="ARBA" id="ARBA00010333"/>
    </source>
</evidence>
<evidence type="ECO:0000256" key="4">
    <source>
        <dbReference type="SAM" id="MobiDB-lite"/>
    </source>
</evidence>
<dbReference type="Gene3D" id="3.40.190.10">
    <property type="entry name" value="Periplasmic binding protein-like II"/>
    <property type="match status" value="2"/>
</dbReference>
<proteinExistence type="inferred from homology"/>
<keyword evidence="3" id="KW-0732">Signal</keyword>
<comment type="similarity">
    <text evidence="1">Belongs to the bacterial solute-binding protein 3 family.</text>
</comment>
<evidence type="ECO:0000259" key="6">
    <source>
        <dbReference type="SMART" id="SM00062"/>
    </source>
</evidence>
<evidence type="ECO:0000313" key="7">
    <source>
        <dbReference type="EMBL" id="WDZ82894.1"/>
    </source>
</evidence>
<evidence type="ECO:0000256" key="3">
    <source>
        <dbReference type="ARBA" id="ARBA00022729"/>
    </source>
</evidence>
<dbReference type="InterPro" id="IPR051455">
    <property type="entry name" value="Bact_solute-bind_prot3"/>
</dbReference>
<name>A0ABY7ZIT9_9ACTN</name>
<sequence>MPGRWRRRVRVGGDGRPTGTGGLALFVCLAMVAVSTLRFVSLPPLTASVSDVLSRSSISGRTELRVGVLADAPLLSAGPAVAPVGFDADLARYLAGSLGKVATFVPLAAEDRIASLESGQVDVVFAALAMTSERKRIVAFSGPYLEGGTALLAPPSFREGEASNVLCTVAGTVTERELLRRGVRFDVRPDLRDCVEQVRAGRLAAVLGDEIGLLGFTQEPGNQLVIRPAPPGLPRYWYGIGVPLYDPHLKRLVDSFLLVSYDRPADGAWRQAMDRSLGKAGFTGEQPKPEGTRLRNATDGLIRALGVPGGEPAAGGPVTVPSAVSPGSPPTTGRRRRRTLAHRRSRRTPTPRRRSAVRVAPDRHGSVRGVDPPRATVLPDPAPAPLPGGAVNPGPWSLLLGVPVAVSALYLWIQSGGDRQLTLMLAQSVNPITFLATVSLSVVWIFPAVPALVFTVGAVVLGGAVGPVDRRRLCARYIAARWTARTPAWAIWASVVVAAVSTPIVFLPAWGLSLFAIHPTGRSTRRVHRVLARLALAGTAVVIARAAVDGGEPALAVVAGWPALMVFTGVDTPLRRTMLPAFVRTTAVLAAALGLGVLYNVVTTPILPSTAFEVAPAAAPTGAPATGGPTATDPDAAASTSGTVRLLRGYVVATDDDTTTLLSDTGGVEIVPNDDIRSRVSCPSFTDLPEDSAKLRDLPLRESMLRALARDQRAATFQHPHCLDRAK</sequence>
<keyword evidence="5" id="KW-0472">Membrane</keyword>
<dbReference type="Proteomes" id="UP001219605">
    <property type="component" value="Chromosome"/>
</dbReference>
<dbReference type="SMART" id="SM00062">
    <property type="entry name" value="PBPb"/>
    <property type="match status" value="1"/>
</dbReference>
<evidence type="ECO:0000256" key="2">
    <source>
        <dbReference type="ARBA" id="ARBA00022448"/>
    </source>
</evidence>
<feature type="region of interest" description="Disordered" evidence="4">
    <location>
        <begin position="303"/>
        <end position="375"/>
    </location>
</feature>
<keyword evidence="8" id="KW-1185">Reference proteome</keyword>
<dbReference type="SUPFAM" id="SSF53850">
    <property type="entry name" value="Periplasmic binding protein-like II"/>
    <property type="match status" value="1"/>
</dbReference>
<reference evidence="7 8" key="1">
    <citation type="submission" date="2023-02" db="EMBL/GenBank/DDBJ databases">
        <authorList>
            <person name="Mo P."/>
        </authorList>
    </citation>
    <scope>NUCLEOTIDE SEQUENCE [LARGE SCALE GENOMIC DNA]</scope>
    <source>
        <strain evidence="7 8">HUAS 3</strain>
    </source>
</reference>
<keyword evidence="5" id="KW-0812">Transmembrane</keyword>
<dbReference type="Pfam" id="PF00497">
    <property type="entry name" value="SBP_bac_3"/>
    <property type="match status" value="1"/>
</dbReference>
<organism evidence="7 8">
    <name type="scientific">Micromonospora cathayae</name>
    <dbReference type="NCBI Taxonomy" id="3028804"/>
    <lineage>
        <taxon>Bacteria</taxon>
        <taxon>Bacillati</taxon>
        <taxon>Actinomycetota</taxon>
        <taxon>Actinomycetes</taxon>
        <taxon>Micromonosporales</taxon>
        <taxon>Micromonosporaceae</taxon>
        <taxon>Micromonospora</taxon>
    </lineage>
</organism>